<protein>
    <recommendedName>
        <fullName evidence="2">BPL/LPL catalytic domain-containing protein</fullName>
    </recommendedName>
</protein>
<organism evidence="3 4">
    <name type="scientific">Ceutorhynchus assimilis</name>
    <name type="common">cabbage seed weevil</name>
    <dbReference type="NCBI Taxonomy" id="467358"/>
    <lineage>
        <taxon>Eukaryota</taxon>
        <taxon>Metazoa</taxon>
        <taxon>Ecdysozoa</taxon>
        <taxon>Arthropoda</taxon>
        <taxon>Hexapoda</taxon>
        <taxon>Insecta</taxon>
        <taxon>Pterygota</taxon>
        <taxon>Neoptera</taxon>
        <taxon>Endopterygota</taxon>
        <taxon>Coleoptera</taxon>
        <taxon>Polyphaga</taxon>
        <taxon>Cucujiformia</taxon>
        <taxon>Curculionidae</taxon>
        <taxon>Ceutorhynchinae</taxon>
        <taxon>Ceutorhynchus</taxon>
    </lineage>
</organism>
<dbReference type="SUPFAM" id="SSF55681">
    <property type="entry name" value="Class II aaRS and biotin synthetases"/>
    <property type="match status" value="1"/>
</dbReference>
<dbReference type="EMBL" id="OU892282">
    <property type="protein sequence ID" value="CAG9770111.1"/>
    <property type="molecule type" value="Genomic_DNA"/>
</dbReference>
<reference evidence="3" key="1">
    <citation type="submission" date="2022-01" db="EMBL/GenBank/DDBJ databases">
        <authorList>
            <person name="King R."/>
        </authorList>
    </citation>
    <scope>NUCLEOTIDE SEQUENCE</scope>
</reference>
<feature type="compositionally biased region" description="Basic and acidic residues" evidence="1">
    <location>
        <begin position="360"/>
        <end position="374"/>
    </location>
</feature>
<evidence type="ECO:0000256" key="1">
    <source>
        <dbReference type="SAM" id="MobiDB-lite"/>
    </source>
</evidence>
<dbReference type="PANTHER" id="PTHR12835">
    <property type="entry name" value="BIOTIN PROTEIN LIGASE"/>
    <property type="match status" value="1"/>
</dbReference>
<dbReference type="InterPro" id="IPR045864">
    <property type="entry name" value="aa-tRNA-synth_II/BPL/LPL"/>
</dbReference>
<dbReference type="Proteomes" id="UP001152799">
    <property type="component" value="Chromosome 6"/>
</dbReference>
<feature type="compositionally biased region" description="Basic and acidic residues" evidence="1">
    <location>
        <begin position="279"/>
        <end position="328"/>
    </location>
</feature>
<feature type="region of interest" description="Disordered" evidence="1">
    <location>
        <begin position="228"/>
        <end position="404"/>
    </location>
</feature>
<dbReference type="InterPro" id="IPR003142">
    <property type="entry name" value="BPL_C"/>
</dbReference>
<dbReference type="PANTHER" id="PTHR12835:SF5">
    <property type="entry name" value="BIOTIN--PROTEIN LIGASE"/>
    <property type="match status" value="1"/>
</dbReference>
<dbReference type="GO" id="GO:0004077">
    <property type="term" value="F:biotin--[biotin carboxyl-carrier protein] ligase activity"/>
    <property type="evidence" value="ECO:0007669"/>
    <property type="project" value="TreeGrafter"/>
</dbReference>
<gene>
    <name evidence="3" type="ORF">CEUTPL_LOCUS10569</name>
</gene>
<dbReference type="InterPro" id="IPR004143">
    <property type="entry name" value="BPL_LPL_catalytic"/>
</dbReference>
<dbReference type="AlphaFoldDB" id="A0A9N9MTH7"/>
<dbReference type="OrthoDB" id="10250105at2759"/>
<feature type="compositionally biased region" description="Basic residues" evidence="1">
    <location>
        <begin position="350"/>
        <end position="359"/>
    </location>
</feature>
<accession>A0A9N9MTH7</accession>
<proteinExistence type="predicted"/>
<keyword evidence="4" id="KW-1185">Reference proteome</keyword>
<dbReference type="Pfam" id="PF03099">
    <property type="entry name" value="BPL_LplA_LipB"/>
    <property type="match status" value="1"/>
</dbReference>
<feature type="compositionally biased region" description="Basic and acidic residues" evidence="1">
    <location>
        <begin position="381"/>
        <end position="399"/>
    </location>
</feature>
<sequence length="1052" mass="119200">MLLTLPYMYATILQWWRLGALKNKLTGTLNSNNALLVCDESIIFDTTRTRSIENLLFKQENRIAVTVVPKQSINLGSQWLYFPKDSRYFPIYFKQNKISICRPHIYILVQAVLDNYKKHQAEILAIEQFGELVAWKITENFETILRSDMDKLVQLVQCFSQRDCDMNHELKLLKIETIEVDGFAKRIIYERQFSAETTQKYSLTSIHWTKFVSDVRGLYSKIRDATNPKITIDNGTPKPEDIKIVPVSGDKPIEKDNKAAEEKNTLEVNCSNYRKHRSAERSREHRSSREQRKHRSKDETDASRHHKTDREHKEEKTEQFTEVTEHEPQPGTSKQDLEATSFETKCDMSHKHKEKHKHKRYEDKEKIAKEESRECSSVAHKSTEKLRKSSRTSSKEKKLVRATATCDEPTEAEIGQGNNVQPGVAEEELKVPDQNGPNSEKAADEIISPTESNGCILDRNLLKNVKPPNILVYADSMATKDNVKDVLGTILNREKYTIYDLPTTGPLTWRESTALVVVCGNMDPKLTTNLLNYLLSGGQLLCLCSDLLYSVLHTFTTAEVREHELVRFSYGKWRNVKMMHHIFCYQASPAKKQFSKDSDNASNHSSGNGSSPIAPRTPSTVEIQHGGKEYTVQVQVLGAEETWQTPSLLLASVKGSQGRAVFSQVHLEIDPQEYIDDEYKFEALKDSNKARLDILQDILSNHLELDCTNPNANPVLTPAYFLGRHDQKLNMLNETHCIKDNEMTAGDMHILFCGKDDRYDDPSRTFLPILIHTCPQNFNTVSYFETLDTKYIGRLVVYSDVLTSSQALLQHNQLTHGVAVVCRQQLVGVGRSKNKWISPPGSAPFTLQLHISTITNLGKSQGLVQHLIMVAAVKAVRRLTGNNKNIKLGIKWPNDLYIDGCVKVGGAIVTGTTLGELSSLNIGCGLNLSNSNPTTCINDVIRDVNAKTGSNIPEITHEKYFAQVFNETEKLINRFQLGDVEYFYEYYYDCWLHKDAAVTITTAEGKFERVKIVGIDDQGFLKVKTSRGTSKSVQPDGNSFDIMKGLISIKNF</sequence>
<feature type="compositionally biased region" description="Low complexity" evidence="1">
    <location>
        <begin position="600"/>
        <end position="611"/>
    </location>
</feature>
<feature type="domain" description="BPL/LPL catalytic" evidence="2">
    <location>
        <begin position="787"/>
        <end position="976"/>
    </location>
</feature>
<dbReference type="PROSITE" id="PS51733">
    <property type="entry name" value="BPL_LPL_CATALYTIC"/>
    <property type="match status" value="1"/>
</dbReference>
<dbReference type="Pfam" id="PF02237">
    <property type="entry name" value="BPL_C"/>
    <property type="match status" value="1"/>
</dbReference>
<feature type="compositionally biased region" description="Basic and acidic residues" evidence="1">
    <location>
        <begin position="251"/>
        <end position="265"/>
    </location>
</feature>
<feature type="region of interest" description="Disordered" evidence="1">
    <location>
        <begin position="594"/>
        <end position="619"/>
    </location>
</feature>
<evidence type="ECO:0000313" key="4">
    <source>
        <dbReference type="Proteomes" id="UP001152799"/>
    </source>
</evidence>
<evidence type="ECO:0000313" key="3">
    <source>
        <dbReference type="EMBL" id="CAG9770111.1"/>
    </source>
</evidence>
<evidence type="ECO:0000259" key="2">
    <source>
        <dbReference type="PROSITE" id="PS51733"/>
    </source>
</evidence>
<dbReference type="GO" id="GO:0005737">
    <property type="term" value="C:cytoplasm"/>
    <property type="evidence" value="ECO:0007669"/>
    <property type="project" value="TreeGrafter"/>
</dbReference>
<name>A0A9N9MTH7_9CUCU</name>
<dbReference type="Gene3D" id="3.30.930.10">
    <property type="entry name" value="Bira Bifunctional Protein, Domain 2"/>
    <property type="match status" value="1"/>
</dbReference>